<name>A0ABU2JPQ8_9ACTN</name>
<evidence type="ECO:0000256" key="2">
    <source>
        <dbReference type="ARBA" id="ARBA00022692"/>
    </source>
</evidence>
<evidence type="ECO:0000313" key="9">
    <source>
        <dbReference type="Proteomes" id="UP001183410"/>
    </source>
</evidence>
<evidence type="ECO:0000256" key="6">
    <source>
        <dbReference type="SAM" id="Phobius"/>
    </source>
</evidence>
<evidence type="ECO:0000256" key="3">
    <source>
        <dbReference type="ARBA" id="ARBA00022989"/>
    </source>
</evidence>
<feature type="compositionally biased region" description="Pro residues" evidence="5">
    <location>
        <begin position="395"/>
        <end position="405"/>
    </location>
</feature>
<dbReference type="InterPro" id="IPR011701">
    <property type="entry name" value="MFS"/>
</dbReference>
<feature type="transmembrane region" description="Helical" evidence="6">
    <location>
        <begin position="100"/>
        <end position="119"/>
    </location>
</feature>
<dbReference type="PANTHER" id="PTHR23514">
    <property type="entry name" value="BYPASS OF STOP CODON PROTEIN 6"/>
    <property type="match status" value="1"/>
</dbReference>
<keyword evidence="2 6" id="KW-0812">Transmembrane</keyword>
<evidence type="ECO:0000313" key="8">
    <source>
        <dbReference type="EMBL" id="MDT0266713.1"/>
    </source>
</evidence>
<evidence type="ECO:0000256" key="4">
    <source>
        <dbReference type="ARBA" id="ARBA00023136"/>
    </source>
</evidence>
<dbReference type="InterPro" id="IPR051788">
    <property type="entry name" value="MFS_Transporter"/>
</dbReference>
<feature type="compositionally biased region" description="Low complexity" evidence="5">
    <location>
        <begin position="406"/>
        <end position="416"/>
    </location>
</feature>
<feature type="transmembrane region" description="Helical" evidence="6">
    <location>
        <begin position="307"/>
        <end position="328"/>
    </location>
</feature>
<dbReference type="RefSeq" id="WP_311666945.1">
    <property type="nucleotide sequence ID" value="NZ_JAVREO010000005.1"/>
</dbReference>
<accession>A0ABU2JPQ8</accession>
<evidence type="ECO:0000256" key="1">
    <source>
        <dbReference type="ARBA" id="ARBA00004651"/>
    </source>
</evidence>
<comment type="caution">
    <text evidence="8">The sequence shown here is derived from an EMBL/GenBank/DDBJ whole genome shotgun (WGS) entry which is preliminary data.</text>
</comment>
<dbReference type="Pfam" id="PF07690">
    <property type="entry name" value="MFS_1"/>
    <property type="match status" value="1"/>
</dbReference>
<organism evidence="8 9">
    <name type="scientific">Streptomyces chisholmiae</name>
    <dbReference type="NCBI Taxonomy" id="3075540"/>
    <lineage>
        <taxon>Bacteria</taxon>
        <taxon>Bacillati</taxon>
        <taxon>Actinomycetota</taxon>
        <taxon>Actinomycetes</taxon>
        <taxon>Kitasatosporales</taxon>
        <taxon>Streptomycetaceae</taxon>
        <taxon>Streptomyces</taxon>
    </lineage>
</organism>
<feature type="transmembrane region" description="Helical" evidence="6">
    <location>
        <begin position="367"/>
        <end position="388"/>
    </location>
</feature>
<feature type="transmembrane region" description="Helical" evidence="6">
    <location>
        <begin position="340"/>
        <end position="361"/>
    </location>
</feature>
<reference evidence="9" key="1">
    <citation type="submission" date="2023-07" db="EMBL/GenBank/DDBJ databases">
        <title>30 novel species of actinomycetes from the DSMZ collection.</title>
        <authorList>
            <person name="Nouioui I."/>
        </authorList>
    </citation>
    <scope>NUCLEOTIDE SEQUENCE [LARGE SCALE GENOMIC DNA]</scope>
    <source>
        <strain evidence="9">DSM 44915</strain>
    </source>
</reference>
<dbReference type="EMBL" id="JAVREO010000005">
    <property type="protein sequence ID" value="MDT0266713.1"/>
    <property type="molecule type" value="Genomic_DNA"/>
</dbReference>
<dbReference type="InterPro" id="IPR020846">
    <property type="entry name" value="MFS_dom"/>
</dbReference>
<sequence length="431" mass="43599">MDLATRRRKTALFLFFLLPGLSISSWVTRTPDIRDQLDASTAQMGVVLFGLSVGSMLGILSSGALVARFGTRPVIGVGTSLVILSLAVIGGGTLLSSAPVVTVGLLLFGAGMGGGEVAVNIDGAEVEQLTGQTVLPTLHGFFSLGTVVGASLGILCTAVEFPVQWHLLAMAAAAAGMFGYALRAIPAGVGRTRRAGGAGQADAAPAGGARLWRERRLLLIGGIVLTMALAEGAANDWLPLLMVDGHDMDPALGSAVYAGFAAAMAVGRFCGAYVIDRFGRVAVVRASAVSATIGLAVVIFADSPVLAAAAVLFWGLGASLGFPLALSAAGDSGPDSAARVSMVAMIGYVAFLVGPPGLGFLGDHYGLRAAMTVVLAFVAVAIFLAPAVNVRRGTPEPPATEPPATEPLATEPPATADEPEPAGESRTGQGR</sequence>
<feature type="transmembrane region" description="Helical" evidence="6">
    <location>
        <begin position="167"/>
        <end position="185"/>
    </location>
</feature>
<dbReference type="Gene3D" id="1.20.1250.20">
    <property type="entry name" value="MFS general substrate transporter like domains"/>
    <property type="match status" value="2"/>
</dbReference>
<feature type="transmembrane region" description="Helical" evidence="6">
    <location>
        <begin position="254"/>
        <end position="275"/>
    </location>
</feature>
<feature type="transmembrane region" description="Helical" evidence="6">
    <location>
        <begin position="140"/>
        <end position="161"/>
    </location>
</feature>
<evidence type="ECO:0000256" key="5">
    <source>
        <dbReference type="SAM" id="MobiDB-lite"/>
    </source>
</evidence>
<dbReference type="PROSITE" id="PS50850">
    <property type="entry name" value="MFS"/>
    <property type="match status" value="1"/>
</dbReference>
<feature type="transmembrane region" description="Helical" evidence="6">
    <location>
        <begin position="74"/>
        <end position="94"/>
    </location>
</feature>
<dbReference type="SUPFAM" id="SSF103473">
    <property type="entry name" value="MFS general substrate transporter"/>
    <property type="match status" value="1"/>
</dbReference>
<protein>
    <submittedName>
        <fullName evidence="8">MFS transporter</fullName>
    </submittedName>
</protein>
<keyword evidence="4 6" id="KW-0472">Membrane</keyword>
<feature type="region of interest" description="Disordered" evidence="5">
    <location>
        <begin position="392"/>
        <end position="431"/>
    </location>
</feature>
<dbReference type="PANTHER" id="PTHR23514:SF13">
    <property type="entry name" value="INNER MEMBRANE PROTEIN YBJJ"/>
    <property type="match status" value="1"/>
</dbReference>
<proteinExistence type="predicted"/>
<feature type="transmembrane region" description="Helical" evidence="6">
    <location>
        <begin position="217"/>
        <end position="234"/>
    </location>
</feature>
<dbReference type="Proteomes" id="UP001183410">
    <property type="component" value="Unassembled WGS sequence"/>
</dbReference>
<keyword evidence="3 6" id="KW-1133">Transmembrane helix</keyword>
<dbReference type="CDD" id="cd17393">
    <property type="entry name" value="MFS_MosC_like"/>
    <property type="match status" value="1"/>
</dbReference>
<feature type="domain" description="Major facilitator superfamily (MFS) profile" evidence="7">
    <location>
        <begin position="8"/>
        <end position="393"/>
    </location>
</feature>
<feature type="transmembrane region" description="Helical" evidence="6">
    <location>
        <begin position="46"/>
        <end position="67"/>
    </location>
</feature>
<gene>
    <name evidence="8" type="ORF">RM844_10450</name>
</gene>
<comment type="subcellular location">
    <subcellularLocation>
        <location evidence="1">Cell membrane</location>
        <topology evidence="1">Multi-pass membrane protein</topology>
    </subcellularLocation>
</comment>
<evidence type="ECO:0000259" key="7">
    <source>
        <dbReference type="PROSITE" id="PS50850"/>
    </source>
</evidence>
<keyword evidence="9" id="KW-1185">Reference proteome</keyword>
<feature type="transmembrane region" description="Helical" evidence="6">
    <location>
        <begin position="282"/>
        <end position="301"/>
    </location>
</feature>
<dbReference type="InterPro" id="IPR036259">
    <property type="entry name" value="MFS_trans_sf"/>
</dbReference>